<keyword evidence="8" id="KW-0472">Membrane</keyword>
<feature type="domain" description="PLD phosphodiesterase" evidence="11">
    <location>
        <begin position="312"/>
        <end position="339"/>
    </location>
</feature>
<keyword evidence="1" id="KW-1003">Cell membrane</keyword>
<evidence type="ECO:0000256" key="3">
    <source>
        <dbReference type="ARBA" id="ARBA00022679"/>
    </source>
</evidence>
<dbReference type="PANTHER" id="PTHR21248:SF7">
    <property type="entry name" value="MINOR CARDIOLIPIN SYNTHASE CLSB"/>
    <property type="match status" value="1"/>
</dbReference>
<evidence type="ECO:0000256" key="1">
    <source>
        <dbReference type="ARBA" id="ARBA00022475"/>
    </source>
</evidence>
<evidence type="ECO:0000256" key="4">
    <source>
        <dbReference type="ARBA" id="ARBA00022692"/>
    </source>
</evidence>
<dbReference type="FunFam" id="3.30.870.10:FF:000014">
    <property type="entry name" value="Cardiolipin synthase"/>
    <property type="match status" value="1"/>
</dbReference>
<keyword evidence="5" id="KW-0677">Repeat</keyword>
<keyword evidence="3" id="KW-0808">Transferase</keyword>
<dbReference type="EMBL" id="QWEG01000007">
    <property type="protein sequence ID" value="RHW40228.1"/>
    <property type="molecule type" value="Genomic_DNA"/>
</dbReference>
<dbReference type="SMART" id="SM00155">
    <property type="entry name" value="PLDc"/>
    <property type="match status" value="2"/>
</dbReference>
<dbReference type="RefSeq" id="WP_118920989.1">
    <property type="nucleotide sequence ID" value="NZ_QWEG01000007.1"/>
</dbReference>
<evidence type="ECO:0000313" key="12">
    <source>
        <dbReference type="EMBL" id="RHW40228.1"/>
    </source>
</evidence>
<keyword evidence="13" id="KW-1185">Reference proteome</keyword>
<gene>
    <name evidence="12" type="ORF">D1B31_11760</name>
</gene>
<dbReference type="Gene3D" id="3.30.870.10">
    <property type="entry name" value="Endonuclease Chain A"/>
    <property type="match status" value="2"/>
</dbReference>
<evidence type="ECO:0000256" key="6">
    <source>
        <dbReference type="ARBA" id="ARBA00022989"/>
    </source>
</evidence>
<evidence type="ECO:0000256" key="8">
    <source>
        <dbReference type="ARBA" id="ARBA00023136"/>
    </source>
</evidence>
<reference evidence="12 13" key="1">
    <citation type="journal article" date="2017" name="Int. J. Syst. Evol. Microbiol.">
        <title>Bacillus notoginsengisoli sp. nov., a novel bacterium isolated from the rhizosphere of Panax notoginseng.</title>
        <authorList>
            <person name="Zhang M.Y."/>
            <person name="Cheng J."/>
            <person name="Cai Y."/>
            <person name="Zhang T.Y."/>
            <person name="Wu Y.Y."/>
            <person name="Manikprabhu D."/>
            <person name="Li W.J."/>
            <person name="Zhang Y.X."/>
        </authorList>
    </citation>
    <scope>NUCLEOTIDE SEQUENCE [LARGE SCALE GENOMIC DNA]</scope>
    <source>
        <strain evidence="12 13">JCM 30743</strain>
    </source>
</reference>
<proteinExistence type="predicted"/>
<dbReference type="GO" id="GO:0032049">
    <property type="term" value="P:cardiolipin biosynthetic process"/>
    <property type="evidence" value="ECO:0007669"/>
    <property type="project" value="UniProtKB-ARBA"/>
</dbReference>
<organism evidence="12 13">
    <name type="scientific">Neobacillus notoginsengisoli</name>
    <dbReference type="NCBI Taxonomy" id="1578198"/>
    <lineage>
        <taxon>Bacteria</taxon>
        <taxon>Bacillati</taxon>
        <taxon>Bacillota</taxon>
        <taxon>Bacilli</taxon>
        <taxon>Bacillales</taxon>
        <taxon>Bacillaceae</taxon>
        <taxon>Neobacillus</taxon>
    </lineage>
</organism>
<evidence type="ECO:0000256" key="5">
    <source>
        <dbReference type="ARBA" id="ARBA00022737"/>
    </source>
</evidence>
<evidence type="ECO:0000313" key="13">
    <source>
        <dbReference type="Proteomes" id="UP000284416"/>
    </source>
</evidence>
<keyword evidence="2" id="KW-0444">Lipid biosynthesis</keyword>
<dbReference type="SUPFAM" id="SSF56024">
    <property type="entry name" value="Phospholipase D/nuclease"/>
    <property type="match status" value="2"/>
</dbReference>
<dbReference type="OrthoDB" id="9762009at2"/>
<dbReference type="PROSITE" id="PS50035">
    <property type="entry name" value="PLD"/>
    <property type="match status" value="2"/>
</dbReference>
<dbReference type="PANTHER" id="PTHR21248">
    <property type="entry name" value="CARDIOLIPIN SYNTHASE"/>
    <property type="match status" value="1"/>
</dbReference>
<evidence type="ECO:0000256" key="9">
    <source>
        <dbReference type="ARBA" id="ARBA00023209"/>
    </source>
</evidence>
<dbReference type="GO" id="GO:0030572">
    <property type="term" value="F:phosphatidyltransferase activity"/>
    <property type="evidence" value="ECO:0007669"/>
    <property type="project" value="UniProtKB-ARBA"/>
</dbReference>
<accession>A0A417YT31</accession>
<dbReference type="Proteomes" id="UP000284416">
    <property type="component" value="Unassembled WGS sequence"/>
</dbReference>
<keyword evidence="4" id="KW-0812">Transmembrane</keyword>
<keyword evidence="10" id="KW-1208">Phospholipid metabolism</keyword>
<dbReference type="InterPro" id="IPR001736">
    <property type="entry name" value="PLipase_D/transphosphatidylase"/>
</dbReference>
<keyword evidence="6" id="KW-1133">Transmembrane helix</keyword>
<dbReference type="InterPro" id="IPR025202">
    <property type="entry name" value="PLD-like_dom"/>
</dbReference>
<feature type="domain" description="PLD phosphodiesterase" evidence="11">
    <location>
        <begin position="140"/>
        <end position="167"/>
    </location>
</feature>
<name>A0A417YT31_9BACI</name>
<comment type="caution">
    <text evidence="12">The sequence shown here is derived from an EMBL/GenBank/DDBJ whole genome shotgun (WGS) entry which is preliminary data.</text>
</comment>
<sequence length="399" mass="45656">MFFMLFAGCLFLLIAWLAADLHFGRKRRIEKARFEPMPIRKGTIKILTRGSELFKDYFTELRRAERHIHVLFYIVKEDALSHEFFDLLSEKAKAGVEVRMLVDWIGSKALTKDTAASLKQAGIQLAFSNKLKLPFLFYTLQARNHRKITVIDGATGYLGGYNVGNEYIGGNPKLSPWRDYHLKITGESVQDLQEVFLTDWKDAYGEDLRRLPFYFCKRGVGDAEHQLLPTAGFMLEETCLELLKSARQKIVIGTPYFIPSKKLFAELIACLGRGVELSIIVPGIADHPLVKEASFRYLRPLIRKGARIYQYMYGFYHAKTILIDDTVCDIGSANFDKRSLFLNSEINCYMYSQESIVEAAAIIENDMKASRELKLSELEKPDILRSTKEILGWSVSLFL</sequence>
<keyword evidence="9" id="KW-0594">Phospholipid biosynthesis</keyword>
<dbReference type="AlphaFoldDB" id="A0A417YT31"/>
<protein>
    <submittedName>
        <fullName evidence="12">Cardiolipin synthase</fullName>
    </submittedName>
</protein>
<dbReference type="CDD" id="cd09110">
    <property type="entry name" value="PLDc_CLS_1"/>
    <property type="match status" value="1"/>
</dbReference>
<evidence type="ECO:0000256" key="2">
    <source>
        <dbReference type="ARBA" id="ARBA00022516"/>
    </source>
</evidence>
<evidence type="ECO:0000259" key="11">
    <source>
        <dbReference type="PROSITE" id="PS50035"/>
    </source>
</evidence>
<keyword evidence="7" id="KW-0443">Lipid metabolism</keyword>
<evidence type="ECO:0000256" key="7">
    <source>
        <dbReference type="ARBA" id="ARBA00023098"/>
    </source>
</evidence>
<dbReference type="CDD" id="cd09112">
    <property type="entry name" value="PLDc_CLS_2"/>
    <property type="match status" value="1"/>
</dbReference>
<dbReference type="Pfam" id="PF13091">
    <property type="entry name" value="PLDc_2"/>
    <property type="match status" value="2"/>
</dbReference>
<evidence type="ECO:0000256" key="10">
    <source>
        <dbReference type="ARBA" id="ARBA00023264"/>
    </source>
</evidence>